<gene>
    <name evidence="2" type="ORF">FD17_GL000795</name>
</gene>
<accession>A0A0R1KVI6</accession>
<evidence type="ECO:0008006" key="4">
    <source>
        <dbReference type="Google" id="ProtNLM"/>
    </source>
</evidence>
<dbReference type="OrthoDB" id="2249491at2"/>
<dbReference type="Pfam" id="PF16069">
    <property type="entry name" value="DUF4811"/>
    <property type="match status" value="1"/>
</dbReference>
<dbReference type="EMBL" id="AZEA01000015">
    <property type="protein sequence ID" value="KRK87854.1"/>
    <property type="molecule type" value="Genomic_DNA"/>
</dbReference>
<protein>
    <recommendedName>
        <fullName evidence="4">DUF4811 domain-containing protein</fullName>
    </recommendedName>
</protein>
<dbReference type="RefSeq" id="WP_057825812.1">
    <property type="nucleotide sequence ID" value="NZ_AZEA01000015.1"/>
</dbReference>
<keyword evidence="1" id="KW-0472">Membrane</keyword>
<dbReference type="AlphaFoldDB" id="A0A0R1KVI6"/>
<keyword evidence="1" id="KW-0812">Transmembrane</keyword>
<evidence type="ECO:0000256" key="1">
    <source>
        <dbReference type="SAM" id="Phobius"/>
    </source>
</evidence>
<dbReference type="Proteomes" id="UP000051581">
    <property type="component" value="Unassembled WGS sequence"/>
</dbReference>
<evidence type="ECO:0000313" key="3">
    <source>
        <dbReference type="Proteomes" id="UP000051581"/>
    </source>
</evidence>
<dbReference type="PATRIC" id="fig|1423808.3.peg.798"/>
<proteinExistence type="predicted"/>
<sequence>MIVLTLVIGVVLSFVFFIYISSKPASYTLTALSLLLAIVSLVFIIKNDHDHYGMKQVTKTTTEQIYPIGNKQMQMILYQPIGTANKHQVYIYQKAQDSKKKSHTQTTDTTNKVVKVDGTTHMVTNTTRWEYTSDATKLWFGISGENHKFIKRQNILYVNKSVQVLSVQQAKALKKMMASKSYQAKLKTQAKAFITKQVMTAMKKNPTMSAADRAKVMKQAQADFQAQAVKNALTQIKK</sequence>
<dbReference type="InterPro" id="IPR032083">
    <property type="entry name" value="DUF4811"/>
</dbReference>
<organism evidence="2 3">
    <name type="scientific">Lentilactobacillus sunkii DSM 19904</name>
    <dbReference type="NCBI Taxonomy" id="1423808"/>
    <lineage>
        <taxon>Bacteria</taxon>
        <taxon>Bacillati</taxon>
        <taxon>Bacillota</taxon>
        <taxon>Bacilli</taxon>
        <taxon>Lactobacillales</taxon>
        <taxon>Lactobacillaceae</taxon>
        <taxon>Lentilactobacillus</taxon>
    </lineage>
</organism>
<keyword evidence="3" id="KW-1185">Reference proteome</keyword>
<keyword evidence="1" id="KW-1133">Transmembrane helix</keyword>
<evidence type="ECO:0000313" key="2">
    <source>
        <dbReference type="EMBL" id="KRK87854.1"/>
    </source>
</evidence>
<feature type="transmembrane region" description="Helical" evidence="1">
    <location>
        <begin position="27"/>
        <end position="45"/>
    </location>
</feature>
<comment type="caution">
    <text evidence="2">The sequence shown here is derived from an EMBL/GenBank/DDBJ whole genome shotgun (WGS) entry which is preliminary data.</text>
</comment>
<name>A0A0R1KVI6_9LACO</name>
<reference evidence="2 3" key="1">
    <citation type="journal article" date="2015" name="Genome Announc.">
        <title>Expanding the biotechnology potential of lactobacilli through comparative genomics of 213 strains and associated genera.</title>
        <authorList>
            <person name="Sun Z."/>
            <person name="Harris H.M."/>
            <person name="McCann A."/>
            <person name="Guo C."/>
            <person name="Argimon S."/>
            <person name="Zhang W."/>
            <person name="Yang X."/>
            <person name="Jeffery I.B."/>
            <person name="Cooney J.C."/>
            <person name="Kagawa T.F."/>
            <person name="Liu W."/>
            <person name="Song Y."/>
            <person name="Salvetti E."/>
            <person name="Wrobel A."/>
            <person name="Rasinkangas P."/>
            <person name="Parkhill J."/>
            <person name="Rea M.C."/>
            <person name="O'Sullivan O."/>
            <person name="Ritari J."/>
            <person name="Douillard F.P."/>
            <person name="Paul Ross R."/>
            <person name="Yang R."/>
            <person name="Briner A.E."/>
            <person name="Felis G.E."/>
            <person name="de Vos W.M."/>
            <person name="Barrangou R."/>
            <person name="Klaenhammer T.R."/>
            <person name="Caufield P.W."/>
            <person name="Cui Y."/>
            <person name="Zhang H."/>
            <person name="O'Toole P.W."/>
        </authorList>
    </citation>
    <scope>NUCLEOTIDE SEQUENCE [LARGE SCALE GENOMIC DNA]</scope>
    <source>
        <strain evidence="2 3">DSM 19904</strain>
    </source>
</reference>